<keyword evidence="5 8" id="KW-1133">Transmembrane helix</keyword>
<dbReference type="AlphaFoldDB" id="A0A366HQU3"/>
<organism evidence="10 11">
    <name type="scientific">Roseimicrobium gellanilyticum</name>
    <dbReference type="NCBI Taxonomy" id="748857"/>
    <lineage>
        <taxon>Bacteria</taxon>
        <taxon>Pseudomonadati</taxon>
        <taxon>Verrucomicrobiota</taxon>
        <taxon>Verrucomicrobiia</taxon>
        <taxon>Verrucomicrobiales</taxon>
        <taxon>Verrucomicrobiaceae</taxon>
        <taxon>Roseimicrobium</taxon>
    </lineage>
</organism>
<dbReference type="GO" id="GO:0009306">
    <property type="term" value="P:protein secretion"/>
    <property type="evidence" value="ECO:0007669"/>
    <property type="project" value="InterPro"/>
</dbReference>
<feature type="domain" description="AprE-like beta-barrel" evidence="9">
    <location>
        <begin position="314"/>
        <end position="420"/>
    </location>
</feature>
<dbReference type="PROSITE" id="PS00543">
    <property type="entry name" value="HLYD_FAMILY"/>
    <property type="match status" value="1"/>
</dbReference>
<keyword evidence="6 8" id="KW-0472">Membrane</keyword>
<evidence type="ECO:0000256" key="6">
    <source>
        <dbReference type="ARBA" id="ARBA00023136"/>
    </source>
</evidence>
<evidence type="ECO:0000256" key="4">
    <source>
        <dbReference type="ARBA" id="ARBA00022692"/>
    </source>
</evidence>
<dbReference type="Pfam" id="PF26002">
    <property type="entry name" value="Beta-barrel_AprE"/>
    <property type="match status" value="1"/>
</dbReference>
<keyword evidence="11" id="KW-1185">Reference proteome</keyword>
<dbReference type="PRINTS" id="PR01490">
    <property type="entry name" value="RTXTOXIND"/>
</dbReference>
<evidence type="ECO:0000256" key="2">
    <source>
        <dbReference type="ARBA" id="ARBA00009477"/>
    </source>
</evidence>
<gene>
    <name evidence="10" type="ORF">DES53_102417</name>
</gene>
<feature type="region of interest" description="Disordered" evidence="7">
    <location>
        <begin position="1"/>
        <end position="31"/>
    </location>
</feature>
<proteinExistence type="inferred from homology"/>
<dbReference type="Proteomes" id="UP000253426">
    <property type="component" value="Unassembled WGS sequence"/>
</dbReference>
<dbReference type="Gene3D" id="2.40.30.170">
    <property type="match status" value="1"/>
</dbReference>
<protein>
    <submittedName>
        <fullName evidence="10">Adhesin transport system membrane fusion protein</fullName>
    </submittedName>
</protein>
<evidence type="ECO:0000256" key="5">
    <source>
        <dbReference type="ARBA" id="ARBA00022989"/>
    </source>
</evidence>
<evidence type="ECO:0000256" key="3">
    <source>
        <dbReference type="ARBA" id="ARBA00022448"/>
    </source>
</evidence>
<evidence type="ECO:0000256" key="7">
    <source>
        <dbReference type="SAM" id="MobiDB-lite"/>
    </source>
</evidence>
<evidence type="ECO:0000256" key="8">
    <source>
        <dbReference type="SAM" id="Phobius"/>
    </source>
</evidence>
<reference evidence="10 11" key="1">
    <citation type="submission" date="2018-06" db="EMBL/GenBank/DDBJ databases">
        <title>Genomic Encyclopedia of Type Strains, Phase IV (KMG-IV): sequencing the most valuable type-strain genomes for metagenomic binning, comparative biology and taxonomic classification.</title>
        <authorList>
            <person name="Goeker M."/>
        </authorList>
    </citation>
    <scope>NUCLEOTIDE SEQUENCE [LARGE SCALE GENOMIC DNA]</scope>
    <source>
        <strain evidence="10 11">DSM 25532</strain>
    </source>
</reference>
<evidence type="ECO:0000313" key="11">
    <source>
        <dbReference type="Proteomes" id="UP000253426"/>
    </source>
</evidence>
<sequence length="443" mass="49009">MKGGQGATAGRGWRASDMRRNSTSGTAKSRRDIVENEDADFVQGARVLLSRRGRKLRALGPWLAVGAVGLFIWWASHAEIDEVTRGHGKVIPSQAVQIIQSLEGGILEELHVVEGQTVEVGQPLVRIRDVIFASNYQENVARREVLEARLVRLQAEAERSPELTFPPDVRAELVATEGKLFEKRKADRLATQASLESRLKLMRREEELLQTGAASRAVSPIELIRTQKEIAAVVGDLQTLNSNFERLAMEQLDKDRVEYESVVQAIKRDKDRLDRTIIRSEVHGIVNKIYINSVGRVVPSGADIMAIVPLDDTLLLEAYIKPSDIAFLSPGANARVKFTAYDFSIYGGLDGEVERIGADTVTDEPGRPARSAAGLGVSRQEASYYPISVRTHKNTLGLDKNGRQLSIIPGMVAEVDVITGKKTILNYLLSPVYRAKERALRER</sequence>
<evidence type="ECO:0000313" key="10">
    <source>
        <dbReference type="EMBL" id="RBP46031.1"/>
    </source>
</evidence>
<dbReference type="Gene3D" id="2.40.50.100">
    <property type="match status" value="1"/>
</dbReference>
<dbReference type="EMBL" id="QNRR01000002">
    <property type="protein sequence ID" value="RBP46031.1"/>
    <property type="molecule type" value="Genomic_DNA"/>
</dbReference>
<keyword evidence="3" id="KW-0813">Transport</keyword>
<keyword evidence="4 8" id="KW-0812">Transmembrane</keyword>
<comment type="similarity">
    <text evidence="2">Belongs to the membrane fusion protein (MFP) (TC 8.A.1) family.</text>
</comment>
<dbReference type="PANTHER" id="PTHR30386">
    <property type="entry name" value="MEMBRANE FUSION SUBUNIT OF EMRAB-TOLC MULTIDRUG EFFLUX PUMP"/>
    <property type="match status" value="1"/>
</dbReference>
<evidence type="ECO:0000256" key="1">
    <source>
        <dbReference type="ARBA" id="ARBA00004167"/>
    </source>
</evidence>
<comment type="subcellular location">
    <subcellularLocation>
        <location evidence="1">Membrane</location>
        <topology evidence="1">Single-pass membrane protein</topology>
    </subcellularLocation>
</comment>
<dbReference type="PANTHER" id="PTHR30386:SF26">
    <property type="entry name" value="TRANSPORT PROTEIN COMB"/>
    <property type="match status" value="1"/>
</dbReference>
<comment type="caution">
    <text evidence="10">The sequence shown here is derived from an EMBL/GenBank/DDBJ whole genome shotgun (WGS) entry which is preliminary data.</text>
</comment>
<evidence type="ECO:0000259" key="9">
    <source>
        <dbReference type="Pfam" id="PF26002"/>
    </source>
</evidence>
<dbReference type="InterPro" id="IPR050739">
    <property type="entry name" value="MFP"/>
</dbReference>
<dbReference type="GO" id="GO:0016020">
    <property type="term" value="C:membrane"/>
    <property type="evidence" value="ECO:0007669"/>
    <property type="project" value="UniProtKB-SubCell"/>
</dbReference>
<accession>A0A366HQU3</accession>
<dbReference type="SUPFAM" id="SSF111369">
    <property type="entry name" value="HlyD-like secretion proteins"/>
    <property type="match status" value="1"/>
</dbReference>
<name>A0A366HQU3_9BACT</name>
<dbReference type="InterPro" id="IPR058982">
    <property type="entry name" value="Beta-barrel_AprE"/>
</dbReference>
<feature type="transmembrane region" description="Helical" evidence="8">
    <location>
        <begin position="56"/>
        <end position="75"/>
    </location>
</feature>
<dbReference type="InterPro" id="IPR006144">
    <property type="entry name" value="Secretion_HlyD_CS"/>
</dbReference>